<dbReference type="Proteomes" id="UP000194318">
    <property type="component" value="Unassembled WGS sequence"/>
</dbReference>
<reference evidence="6 9" key="1">
    <citation type="submission" date="2013-05" db="EMBL/GenBank/DDBJ databases">
        <title>Genome Sequence of Streptomyces fradiae.</title>
        <authorList>
            <person name="Kirby R."/>
        </authorList>
    </citation>
    <scope>NUCLEOTIDE SEQUENCE [LARGE SCALE GENOMIC DNA]</scope>
    <source>
        <strain evidence="6 9">ATCC 10745</strain>
    </source>
</reference>
<dbReference type="GeneID" id="91406108"/>
<keyword evidence="4 5" id="KW-0472">Membrane</keyword>
<sequence length="139" mass="14645">MDILVLVGRILFALPFLAFGANHLLKTPYMAGYAESKGLPAAKATTILSGVLLVVGGLSVLLGVWADLGLLLLLVFLIPTTLVMHAFWRESTPDGRQAEMTQFLKNVGLTGAALALLAFVSFTGDELGLTVTGPLSSMD</sequence>
<dbReference type="GO" id="GO:0016020">
    <property type="term" value="C:membrane"/>
    <property type="evidence" value="ECO:0007669"/>
    <property type="project" value="UniProtKB-SubCell"/>
</dbReference>
<accession>A0A1Y2P0N8</accession>
<keyword evidence="9" id="KW-1185">Reference proteome</keyword>
<evidence type="ECO:0000313" key="6">
    <source>
        <dbReference type="EMBL" id="KAF0650505.1"/>
    </source>
</evidence>
<proteinExistence type="predicted"/>
<dbReference type="RefSeq" id="WP_031132518.1">
    <property type="nucleotide sequence ID" value="NZ_ASYR01000008.1"/>
</dbReference>
<organism evidence="7 8">
    <name type="scientific">Streptomyces fradiae ATCC 10745 = DSM 40063</name>
    <dbReference type="NCBI Taxonomy" id="1319510"/>
    <lineage>
        <taxon>Bacteria</taxon>
        <taxon>Bacillati</taxon>
        <taxon>Actinomycetota</taxon>
        <taxon>Actinomycetes</taxon>
        <taxon>Kitasatosporales</taxon>
        <taxon>Streptomycetaceae</taxon>
        <taxon>Streptomyces</taxon>
    </lineage>
</organism>
<dbReference type="Proteomes" id="UP000731519">
    <property type="component" value="Unassembled WGS sequence"/>
</dbReference>
<evidence type="ECO:0000256" key="2">
    <source>
        <dbReference type="ARBA" id="ARBA00022692"/>
    </source>
</evidence>
<evidence type="ECO:0000256" key="4">
    <source>
        <dbReference type="ARBA" id="ARBA00023136"/>
    </source>
</evidence>
<protein>
    <submittedName>
        <fullName evidence="7">DoxX</fullName>
    </submittedName>
</protein>
<evidence type="ECO:0000256" key="1">
    <source>
        <dbReference type="ARBA" id="ARBA00004141"/>
    </source>
</evidence>
<comment type="subcellular location">
    <subcellularLocation>
        <location evidence="1">Membrane</location>
        <topology evidence="1">Multi-pass membrane protein</topology>
    </subcellularLocation>
</comment>
<dbReference type="InterPro" id="IPR032808">
    <property type="entry name" value="DoxX"/>
</dbReference>
<evidence type="ECO:0000313" key="9">
    <source>
        <dbReference type="Proteomes" id="UP000731519"/>
    </source>
</evidence>
<keyword evidence="2 5" id="KW-0812">Transmembrane</keyword>
<reference evidence="7 8" key="2">
    <citation type="submission" date="2016-09" db="EMBL/GenBank/DDBJ databases">
        <title>Streptomyces fradiae DSM40063, a candidate organism with high potential of specific P450 cytochromes.</title>
        <authorList>
            <person name="Grumaz C."/>
            <person name="Vainshtein Y."/>
            <person name="Kirstahler P."/>
            <person name="Sohn K."/>
        </authorList>
    </citation>
    <scope>NUCLEOTIDE SEQUENCE [LARGE SCALE GENOMIC DNA]</scope>
    <source>
        <strain evidence="7 8">DSM 40063</strain>
    </source>
</reference>
<feature type="transmembrane region" description="Helical" evidence="5">
    <location>
        <begin position="108"/>
        <end position="129"/>
    </location>
</feature>
<gene>
    <name evidence="7" type="ORF">BG846_01542</name>
    <name evidence="6" type="ORF">K701_08000</name>
</gene>
<feature type="transmembrane region" description="Helical" evidence="5">
    <location>
        <begin position="44"/>
        <end position="65"/>
    </location>
</feature>
<dbReference type="AlphaFoldDB" id="A0A1Y2P0N8"/>
<evidence type="ECO:0000313" key="7">
    <source>
        <dbReference type="EMBL" id="OSY52809.1"/>
    </source>
</evidence>
<dbReference type="EMBL" id="ASYR01000008">
    <property type="protein sequence ID" value="KAF0650505.1"/>
    <property type="molecule type" value="Genomic_DNA"/>
</dbReference>
<comment type="caution">
    <text evidence="7">The sequence shown here is derived from an EMBL/GenBank/DDBJ whole genome shotgun (WGS) entry which is preliminary data.</text>
</comment>
<keyword evidence="3 5" id="KW-1133">Transmembrane helix</keyword>
<evidence type="ECO:0000256" key="3">
    <source>
        <dbReference type="ARBA" id="ARBA00022989"/>
    </source>
</evidence>
<dbReference type="EMBL" id="MIFZ01000133">
    <property type="protein sequence ID" value="OSY52809.1"/>
    <property type="molecule type" value="Genomic_DNA"/>
</dbReference>
<dbReference type="Pfam" id="PF07681">
    <property type="entry name" value="DoxX"/>
    <property type="match status" value="1"/>
</dbReference>
<evidence type="ECO:0000256" key="5">
    <source>
        <dbReference type="SAM" id="Phobius"/>
    </source>
</evidence>
<evidence type="ECO:0000313" key="8">
    <source>
        <dbReference type="Proteomes" id="UP000194318"/>
    </source>
</evidence>
<feature type="transmembrane region" description="Helical" evidence="5">
    <location>
        <begin position="70"/>
        <end position="88"/>
    </location>
</feature>
<name>A0A1Y2P0N8_STRFR</name>